<dbReference type="Pfam" id="PF01546">
    <property type="entry name" value="Peptidase_M20"/>
    <property type="match status" value="1"/>
</dbReference>
<name>A0A381T1Q1_9ZZZZ</name>
<sequence>VAYNSVNPKWEGGSGEASVCDNISGVLSSLGFIPVTQEVAPGRTNVVCTISGSRGAPSLILNAHVDVVGVEGMNDPFKLRRDGDKLYGRGTYDMKGSVSVMLALGKFFAKEPPPGDVHLTFVCDEEDLSIGMEHLMNDWLPMLKEKPTAAIILEPTEESIGICHKGFAWYEIVIEGKAAHGSRPEEGIDAIFPLGAVIQEISEVEKELYAKDAHPYLGHSSLHVGTLMGGTNLPVIAAESRLDWERRILPGELDADLEKEYERIVSTAENYPGKHRVEPKKLFVRPPMETLETADIVQRLKKASPVSHLTGMSYWADSALVSEAGIPSVLFGPIGHGAHAIDEWVSARSLHRVYETVKTVILGMSEAV</sequence>
<evidence type="ECO:0000256" key="1">
    <source>
        <dbReference type="ARBA" id="ARBA00022723"/>
    </source>
</evidence>
<reference evidence="4" key="1">
    <citation type="submission" date="2018-05" db="EMBL/GenBank/DDBJ databases">
        <authorList>
            <person name="Lanie J.A."/>
            <person name="Ng W.-L."/>
            <person name="Kazmierczak K.M."/>
            <person name="Andrzejewski T.M."/>
            <person name="Davidsen T.M."/>
            <person name="Wayne K.J."/>
            <person name="Tettelin H."/>
            <person name="Glass J.I."/>
            <person name="Rusch D."/>
            <person name="Podicherti R."/>
            <person name="Tsui H.-C.T."/>
            <person name="Winkler M.E."/>
        </authorList>
    </citation>
    <scope>NUCLEOTIDE SEQUENCE</scope>
</reference>
<accession>A0A381T1Q1</accession>
<dbReference type="SUPFAM" id="SSF53187">
    <property type="entry name" value="Zn-dependent exopeptidases"/>
    <property type="match status" value="1"/>
</dbReference>
<evidence type="ECO:0000259" key="3">
    <source>
        <dbReference type="Pfam" id="PF07687"/>
    </source>
</evidence>
<evidence type="ECO:0000313" key="4">
    <source>
        <dbReference type="EMBL" id="SVA10142.1"/>
    </source>
</evidence>
<dbReference type="Gene3D" id="3.40.630.10">
    <property type="entry name" value="Zn peptidases"/>
    <property type="match status" value="2"/>
</dbReference>
<organism evidence="4">
    <name type="scientific">marine metagenome</name>
    <dbReference type="NCBI Taxonomy" id="408172"/>
    <lineage>
        <taxon>unclassified sequences</taxon>
        <taxon>metagenomes</taxon>
        <taxon>ecological metagenomes</taxon>
    </lineage>
</organism>
<evidence type="ECO:0000256" key="2">
    <source>
        <dbReference type="ARBA" id="ARBA00022801"/>
    </source>
</evidence>
<dbReference type="GO" id="GO:0046872">
    <property type="term" value="F:metal ion binding"/>
    <property type="evidence" value="ECO:0007669"/>
    <property type="project" value="UniProtKB-KW"/>
</dbReference>
<dbReference type="InterPro" id="IPR011650">
    <property type="entry name" value="Peptidase_M20_dimer"/>
</dbReference>
<feature type="non-terminal residue" evidence="4">
    <location>
        <position position="1"/>
    </location>
</feature>
<dbReference type="EMBL" id="UINC01003896">
    <property type="protein sequence ID" value="SVA10142.1"/>
    <property type="molecule type" value="Genomic_DNA"/>
</dbReference>
<keyword evidence="1" id="KW-0479">Metal-binding</keyword>
<dbReference type="GO" id="GO:0016787">
    <property type="term" value="F:hydrolase activity"/>
    <property type="evidence" value="ECO:0007669"/>
    <property type="project" value="UniProtKB-KW"/>
</dbReference>
<gene>
    <name evidence="4" type="ORF">METZ01_LOCUS62996</name>
</gene>
<dbReference type="SUPFAM" id="SSF55031">
    <property type="entry name" value="Bacterial exopeptidase dimerisation domain"/>
    <property type="match status" value="1"/>
</dbReference>
<protein>
    <recommendedName>
        <fullName evidence="3">Peptidase M20 dimerisation domain-containing protein</fullName>
    </recommendedName>
</protein>
<dbReference type="PANTHER" id="PTHR43808:SF25">
    <property type="entry name" value="PEPTIDASE M20 DIMERISATION DOMAIN-CONTAINING PROTEIN"/>
    <property type="match status" value="1"/>
</dbReference>
<keyword evidence="2" id="KW-0378">Hydrolase</keyword>
<dbReference type="InterPro" id="IPR036264">
    <property type="entry name" value="Bact_exopeptidase_dim_dom"/>
</dbReference>
<proteinExistence type="predicted"/>
<dbReference type="AlphaFoldDB" id="A0A381T1Q1"/>
<dbReference type="PANTHER" id="PTHR43808">
    <property type="entry name" value="ACETYLORNITHINE DEACETYLASE"/>
    <property type="match status" value="1"/>
</dbReference>
<dbReference type="InterPro" id="IPR050072">
    <property type="entry name" value="Peptidase_M20A"/>
</dbReference>
<dbReference type="InterPro" id="IPR002933">
    <property type="entry name" value="Peptidase_M20"/>
</dbReference>
<feature type="domain" description="Peptidase M20 dimerisation" evidence="3">
    <location>
        <begin position="164"/>
        <end position="268"/>
    </location>
</feature>
<dbReference type="Gene3D" id="3.30.70.360">
    <property type="match status" value="1"/>
</dbReference>
<dbReference type="Pfam" id="PF07687">
    <property type="entry name" value="M20_dimer"/>
    <property type="match status" value="1"/>
</dbReference>